<dbReference type="Pfam" id="PF00361">
    <property type="entry name" value="Proton_antipo_M"/>
    <property type="match status" value="1"/>
</dbReference>
<feature type="transmembrane region" description="Helical" evidence="17">
    <location>
        <begin position="122"/>
        <end position="145"/>
    </location>
</feature>
<evidence type="ECO:0000256" key="15">
    <source>
        <dbReference type="ARBA" id="ARBA00023136"/>
    </source>
</evidence>
<keyword evidence="13 17" id="KW-0830">Ubiquinone</keyword>
<evidence type="ECO:0000256" key="1">
    <source>
        <dbReference type="ARBA" id="ARBA00004448"/>
    </source>
</evidence>
<feature type="transmembrane region" description="Helical" evidence="17">
    <location>
        <begin position="234"/>
        <end position="255"/>
    </location>
</feature>
<evidence type="ECO:0000256" key="6">
    <source>
        <dbReference type="ARBA" id="ARBA00022660"/>
    </source>
</evidence>
<keyword evidence="7 17" id="KW-0812">Transmembrane</keyword>
<geneLocation type="mitochondrion" evidence="19"/>
<keyword evidence="14 17" id="KW-0496">Mitochondrion</keyword>
<evidence type="ECO:0000256" key="5">
    <source>
        <dbReference type="ARBA" id="ARBA00022448"/>
    </source>
</evidence>
<comment type="catalytic activity">
    <reaction evidence="16 17">
        <text>a ubiquinone + NADH + 5 H(+)(in) = a ubiquinol + NAD(+) + 4 H(+)(out)</text>
        <dbReference type="Rhea" id="RHEA:29091"/>
        <dbReference type="Rhea" id="RHEA-COMP:9565"/>
        <dbReference type="Rhea" id="RHEA-COMP:9566"/>
        <dbReference type="ChEBI" id="CHEBI:15378"/>
        <dbReference type="ChEBI" id="CHEBI:16389"/>
        <dbReference type="ChEBI" id="CHEBI:17976"/>
        <dbReference type="ChEBI" id="CHEBI:57540"/>
        <dbReference type="ChEBI" id="CHEBI:57945"/>
        <dbReference type="EC" id="7.1.1.2"/>
    </reaction>
</comment>
<keyword evidence="5" id="KW-0813">Transport</keyword>
<evidence type="ECO:0000256" key="7">
    <source>
        <dbReference type="ARBA" id="ARBA00022692"/>
    </source>
</evidence>
<dbReference type="GO" id="GO:0005743">
    <property type="term" value="C:mitochondrial inner membrane"/>
    <property type="evidence" value="ECO:0007669"/>
    <property type="project" value="UniProtKB-SubCell"/>
</dbReference>
<evidence type="ECO:0000256" key="12">
    <source>
        <dbReference type="ARBA" id="ARBA00023027"/>
    </source>
</evidence>
<dbReference type="AlphaFoldDB" id="Q2QJE3"/>
<feature type="transmembrane region" description="Helical" evidence="17">
    <location>
        <begin position="178"/>
        <end position="196"/>
    </location>
</feature>
<evidence type="ECO:0000256" key="14">
    <source>
        <dbReference type="ARBA" id="ARBA00023128"/>
    </source>
</evidence>
<keyword evidence="6 17" id="KW-0679">Respiratory chain</keyword>
<keyword evidence="9 17" id="KW-1278">Translocase</keyword>
<comment type="function">
    <text evidence="17">Core subunit of the mitochondrial membrane respiratory chain NADH dehydrogenase (Complex I) which catalyzes electron transfer from NADH through the respiratory chain, using ubiquinone as an electron acceptor. Essential for the catalytic activity and assembly of complex I.</text>
</comment>
<evidence type="ECO:0000256" key="9">
    <source>
        <dbReference type="ARBA" id="ARBA00022967"/>
    </source>
</evidence>
<feature type="transmembrane region" description="Helical" evidence="17">
    <location>
        <begin position="151"/>
        <end position="171"/>
    </location>
</feature>
<feature type="domain" description="NADH:quinone oxidoreductase/Mrp antiporter transmembrane" evidence="18">
    <location>
        <begin position="23"/>
        <end position="277"/>
    </location>
</feature>
<comment type="similarity">
    <text evidence="2 17">Belongs to the complex I subunit 2 family.</text>
</comment>
<feature type="transmembrane region" description="Helical" evidence="17">
    <location>
        <begin position="57"/>
        <end position="76"/>
    </location>
</feature>
<evidence type="ECO:0000256" key="13">
    <source>
        <dbReference type="ARBA" id="ARBA00023075"/>
    </source>
</evidence>
<dbReference type="InterPro" id="IPR001750">
    <property type="entry name" value="ND/Mrp_TM"/>
</dbReference>
<name>Q2QJE3_9ECHI</name>
<gene>
    <name evidence="19" type="primary">nad2</name>
</gene>
<dbReference type="InterPro" id="IPR003917">
    <property type="entry name" value="NADH_UbQ_OxRdtase_chain2"/>
</dbReference>
<feature type="transmembrane region" description="Helical" evidence="17">
    <location>
        <begin position="96"/>
        <end position="115"/>
    </location>
</feature>
<keyword evidence="10 17" id="KW-0249">Electron transport</keyword>
<dbReference type="GO" id="GO:0008137">
    <property type="term" value="F:NADH dehydrogenase (ubiquinone) activity"/>
    <property type="evidence" value="ECO:0007669"/>
    <property type="project" value="UniProtKB-EC"/>
</dbReference>
<evidence type="ECO:0000256" key="3">
    <source>
        <dbReference type="ARBA" id="ARBA00012944"/>
    </source>
</evidence>
<feature type="transmembrane region" description="Helical" evidence="17">
    <location>
        <begin position="202"/>
        <end position="222"/>
    </location>
</feature>
<evidence type="ECO:0000256" key="17">
    <source>
        <dbReference type="RuleBase" id="RU003403"/>
    </source>
</evidence>
<organism evidence="19">
    <name type="scientific">Phanogenia gracilis</name>
    <dbReference type="NCBI Taxonomy" id="329963"/>
    <lineage>
        <taxon>Eukaryota</taxon>
        <taxon>Metazoa</taxon>
        <taxon>Echinodermata</taxon>
        <taxon>Pelmatozoa</taxon>
        <taxon>Crinoidea</taxon>
        <taxon>Articulata</taxon>
        <taxon>Comatulida</taxon>
        <taxon>Comatulidae</taxon>
        <taxon>Comatulinae</taxon>
        <taxon>Phanogenia</taxon>
    </lineage>
</organism>
<keyword evidence="12 17" id="KW-0520">NAD</keyword>
<evidence type="ECO:0000259" key="18">
    <source>
        <dbReference type="Pfam" id="PF00361"/>
    </source>
</evidence>
<dbReference type="GO" id="GO:0006120">
    <property type="term" value="P:mitochondrial electron transport, NADH to ubiquinone"/>
    <property type="evidence" value="ECO:0007669"/>
    <property type="project" value="InterPro"/>
</dbReference>
<evidence type="ECO:0000313" key="19">
    <source>
        <dbReference type="EMBL" id="AAY51823.1"/>
    </source>
</evidence>
<reference evidence="19" key="1">
    <citation type="journal article" date="2006" name="Mol. Phylogenet. Evol.">
        <title>The complete mitochondrial genomes of the sea lily Gymnocrinus richeri and the feather star Phanogenia gracilis: signature nucleotide bias and unique nad4L gene rearrangement within crinoids.</title>
        <authorList>
            <person name="Scouras A."/>
            <person name="Smith M.J."/>
        </authorList>
    </citation>
    <scope>NUCLEOTIDE SEQUENCE</scope>
</reference>
<dbReference type="PANTHER" id="PTHR46552">
    <property type="entry name" value="NADH-UBIQUINONE OXIDOREDUCTASE CHAIN 2"/>
    <property type="match status" value="1"/>
</dbReference>
<evidence type="ECO:0000256" key="4">
    <source>
        <dbReference type="ARBA" id="ARBA00021008"/>
    </source>
</evidence>
<dbReference type="EC" id="7.1.1.2" evidence="3 17"/>
<sequence>MNRITTSFFFTNIILGTIIVVSSNHWFLIWIGLEINTISILPILLSTQNRRNTEASIKYFIIQAIAATILLNAAIINTWNNGSWLINSPLNTFSSNLITIALLLKISIWPFHFWYPEVINGISLINGLIITTWQKIGPTIITFLIINNLNINIITICSISSIIISAWNGLNQTQTRKILSFSSINHISWIILISIYNQNTSLTMFFIYIIINTAIFISLINNNTTNIANANKNIIINPWNASLLSLTLLSLGGLPPLTGFLNKILAFNTLITNNIILSNIPLIISSLVSLFFYLRIALNTNMSSFPQNSILLINSRNKNNNININTLPLIISVSGIIIFPILLNILFN</sequence>
<dbReference type="EMBL" id="DQ068952">
    <property type="protein sequence ID" value="AAY51823.1"/>
    <property type="molecule type" value="Genomic_DNA"/>
</dbReference>
<keyword evidence="8 17" id="KW-0999">Mitochondrion inner membrane</keyword>
<feature type="transmembrane region" description="Helical" evidence="17">
    <location>
        <begin position="26"/>
        <end position="45"/>
    </location>
</feature>
<dbReference type="PANTHER" id="PTHR46552:SF1">
    <property type="entry name" value="NADH-UBIQUINONE OXIDOREDUCTASE CHAIN 2"/>
    <property type="match status" value="1"/>
</dbReference>
<evidence type="ECO:0000256" key="2">
    <source>
        <dbReference type="ARBA" id="ARBA00007012"/>
    </source>
</evidence>
<comment type="subcellular location">
    <subcellularLocation>
        <location evidence="1 17">Mitochondrion inner membrane</location>
        <topology evidence="1 17">Multi-pass membrane protein</topology>
    </subcellularLocation>
</comment>
<proteinExistence type="inferred from homology"/>
<keyword evidence="15 17" id="KW-0472">Membrane</keyword>
<dbReference type="InterPro" id="IPR050175">
    <property type="entry name" value="Complex_I_Subunit_2"/>
</dbReference>
<evidence type="ECO:0000256" key="16">
    <source>
        <dbReference type="ARBA" id="ARBA00049551"/>
    </source>
</evidence>
<evidence type="ECO:0000256" key="10">
    <source>
        <dbReference type="ARBA" id="ARBA00022982"/>
    </source>
</evidence>
<accession>Q2QJE3</accession>
<dbReference type="PRINTS" id="PR01436">
    <property type="entry name" value="NADHDHGNASE2"/>
</dbReference>
<feature type="transmembrane region" description="Helical" evidence="17">
    <location>
        <begin position="275"/>
        <end position="294"/>
    </location>
</feature>
<keyword evidence="11 17" id="KW-1133">Transmembrane helix</keyword>
<feature type="transmembrane region" description="Helical" evidence="17">
    <location>
        <begin position="326"/>
        <end position="347"/>
    </location>
</feature>
<evidence type="ECO:0000256" key="11">
    <source>
        <dbReference type="ARBA" id="ARBA00022989"/>
    </source>
</evidence>
<evidence type="ECO:0000256" key="8">
    <source>
        <dbReference type="ARBA" id="ARBA00022792"/>
    </source>
</evidence>
<protein>
    <recommendedName>
        <fullName evidence="4 17">NADH-ubiquinone oxidoreductase chain 2</fullName>
        <ecNumber evidence="3 17">7.1.1.2</ecNumber>
    </recommendedName>
</protein>